<keyword evidence="1" id="KW-0732">Signal</keyword>
<dbReference type="PANTHER" id="PTHR46825">
    <property type="entry name" value="D-ALANYL-D-ALANINE-CARBOXYPEPTIDASE/ENDOPEPTIDASE AMPH"/>
    <property type="match status" value="1"/>
</dbReference>
<dbReference type="AlphaFoldDB" id="A0A9X1ZZN2"/>
<accession>A0A9X1ZZN2</accession>
<feature type="chain" id="PRO_5040814965" evidence="1">
    <location>
        <begin position="19"/>
        <end position="365"/>
    </location>
</feature>
<comment type="caution">
    <text evidence="3">The sequence shown here is derived from an EMBL/GenBank/DDBJ whole genome shotgun (WGS) entry which is preliminary data.</text>
</comment>
<organism evidence="3 4">
    <name type="scientific">Zunongwangia pacifica</name>
    <dbReference type="NCBI Taxonomy" id="2911062"/>
    <lineage>
        <taxon>Bacteria</taxon>
        <taxon>Pseudomonadati</taxon>
        <taxon>Bacteroidota</taxon>
        <taxon>Flavobacteriia</taxon>
        <taxon>Flavobacteriales</taxon>
        <taxon>Flavobacteriaceae</taxon>
        <taxon>Zunongwangia</taxon>
    </lineage>
</organism>
<dbReference type="InterPro" id="IPR012338">
    <property type="entry name" value="Beta-lactam/transpept-like"/>
</dbReference>
<dbReference type="SUPFAM" id="SSF56601">
    <property type="entry name" value="beta-lactamase/transpeptidase-like"/>
    <property type="match status" value="1"/>
</dbReference>
<dbReference type="Pfam" id="PF00144">
    <property type="entry name" value="Beta-lactamase"/>
    <property type="match status" value="1"/>
</dbReference>
<evidence type="ECO:0000256" key="1">
    <source>
        <dbReference type="SAM" id="SignalP"/>
    </source>
</evidence>
<sequence>MKFIYTILIFLGSFTITAQENKSKVIDTIQNKLKELKIPGLQVAIIHNNEIEVLESFGYANVPFSIKTNDSTMFSINSIAKIFASTAIMQLVEKDQISIDQPIENYLDSLPQKWNSITIRQLLSHTSGLPEIEDSETEGLIGGKGQDSAWIAVQNLPLLSQPGEKFNYNATNYLLIQKIIEKYGKLPYEEFLQKNQFDIVGMNNTHFGHSFEVKENQSPTYCYYYLDKSIGDYVKGNTLLEVSETFPTMLRADAGAFSTASDLAKWIIGLQSGAFLKKNNVRQMWSPVKLKNGTFGGFGGMLNAYALGWPVIKRKEHTAVAPIGGGRASLNIYPDDQLSIILLTNLSGIPTYEIVDDIAKLYFEK</sequence>
<feature type="domain" description="Beta-lactamase-related" evidence="2">
    <location>
        <begin position="27"/>
        <end position="357"/>
    </location>
</feature>
<dbReference type="Proteomes" id="UP001139521">
    <property type="component" value="Unassembled WGS sequence"/>
</dbReference>
<proteinExistence type="predicted"/>
<protein>
    <submittedName>
        <fullName evidence="3">Beta-lactamase family protein</fullName>
    </submittedName>
</protein>
<reference evidence="3" key="1">
    <citation type="submission" date="2022-01" db="EMBL/GenBank/DDBJ databases">
        <title>Genome sequencing of Zunongwangia sp. M21534 genome.</title>
        <authorList>
            <person name="Chen Y."/>
            <person name="Dong C."/>
            <person name="Shao Z."/>
        </authorList>
    </citation>
    <scope>NUCLEOTIDE SEQUENCE</scope>
    <source>
        <strain evidence="3">MCCC M21534</strain>
    </source>
</reference>
<dbReference type="InterPro" id="IPR001466">
    <property type="entry name" value="Beta-lactam-related"/>
</dbReference>
<keyword evidence="4" id="KW-1185">Reference proteome</keyword>
<dbReference type="RefSeq" id="WP_249602675.1">
    <property type="nucleotide sequence ID" value="NZ_JAKHSK010000029.1"/>
</dbReference>
<dbReference type="PANTHER" id="PTHR46825:SF9">
    <property type="entry name" value="BETA-LACTAMASE-RELATED DOMAIN-CONTAINING PROTEIN"/>
    <property type="match status" value="1"/>
</dbReference>
<dbReference type="Gene3D" id="3.40.710.10">
    <property type="entry name" value="DD-peptidase/beta-lactamase superfamily"/>
    <property type="match status" value="1"/>
</dbReference>
<gene>
    <name evidence="3" type="ORF">L1967_16865</name>
</gene>
<feature type="signal peptide" evidence="1">
    <location>
        <begin position="1"/>
        <end position="18"/>
    </location>
</feature>
<evidence type="ECO:0000313" key="4">
    <source>
        <dbReference type="Proteomes" id="UP001139521"/>
    </source>
</evidence>
<dbReference type="EMBL" id="JAKHSK010000029">
    <property type="protein sequence ID" value="MCL6219965.1"/>
    <property type="molecule type" value="Genomic_DNA"/>
</dbReference>
<name>A0A9X1ZZN2_9FLAO</name>
<evidence type="ECO:0000259" key="2">
    <source>
        <dbReference type="Pfam" id="PF00144"/>
    </source>
</evidence>
<dbReference type="InterPro" id="IPR050491">
    <property type="entry name" value="AmpC-like"/>
</dbReference>
<evidence type="ECO:0000313" key="3">
    <source>
        <dbReference type="EMBL" id="MCL6219965.1"/>
    </source>
</evidence>